<dbReference type="Proteomes" id="UP000015101">
    <property type="component" value="Unassembled WGS sequence"/>
</dbReference>
<accession>T1EPW8</accession>
<dbReference type="EMBL" id="KB096324">
    <property type="protein sequence ID" value="ESO06044.1"/>
    <property type="molecule type" value="Genomic_DNA"/>
</dbReference>
<evidence type="ECO:0000313" key="3">
    <source>
        <dbReference type="EnsemblMetazoa" id="HelroP160159"/>
    </source>
</evidence>
<reference evidence="3" key="3">
    <citation type="submission" date="2015-06" db="UniProtKB">
        <authorList>
            <consortium name="EnsemblMetazoa"/>
        </authorList>
    </citation>
    <scope>IDENTIFICATION</scope>
</reference>
<dbReference type="InParanoid" id="T1EPW8"/>
<protein>
    <submittedName>
        <fullName evidence="2 3">Uncharacterized protein</fullName>
    </submittedName>
</protein>
<evidence type="ECO:0000313" key="4">
    <source>
        <dbReference type="Proteomes" id="UP000015101"/>
    </source>
</evidence>
<organism evidence="3 4">
    <name type="scientific">Helobdella robusta</name>
    <name type="common">Californian leech</name>
    <dbReference type="NCBI Taxonomy" id="6412"/>
    <lineage>
        <taxon>Eukaryota</taxon>
        <taxon>Metazoa</taxon>
        <taxon>Spiralia</taxon>
        <taxon>Lophotrochozoa</taxon>
        <taxon>Annelida</taxon>
        <taxon>Clitellata</taxon>
        <taxon>Hirudinea</taxon>
        <taxon>Rhynchobdellida</taxon>
        <taxon>Glossiphoniidae</taxon>
        <taxon>Helobdella</taxon>
    </lineage>
</organism>
<feature type="compositionally biased region" description="Low complexity" evidence="1">
    <location>
        <begin position="44"/>
        <end position="68"/>
    </location>
</feature>
<dbReference type="CTD" id="20198618"/>
<feature type="region of interest" description="Disordered" evidence="1">
    <location>
        <begin position="36"/>
        <end position="79"/>
    </location>
</feature>
<dbReference type="OrthoDB" id="10225917at2759"/>
<dbReference type="AlphaFoldDB" id="T1EPW8"/>
<dbReference type="RefSeq" id="XP_009015412.1">
    <property type="nucleotide sequence ID" value="XM_009017164.1"/>
</dbReference>
<reference evidence="4" key="1">
    <citation type="submission" date="2012-12" db="EMBL/GenBank/DDBJ databases">
        <authorList>
            <person name="Hellsten U."/>
            <person name="Grimwood J."/>
            <person name="Chapman J.A."/>
            <person name="Shapiro H."/>
            <person name="Aerts A."/>
            <person name="Otillar R.P."/>
            <person name="Terry A.Y."/>
            <person name="Boore J.L."/>
            <person name="Simakov O."/>
            <person name="Marletaz F."/>
            <person name="Cho S.-J."/>
            <person name="Edsinger-Gonzales E."/>
            <person name="Havlak P."/>
            <person name="Kuo D.-H."/>
            <person name="Larsson T."/>
            <person name="Lv J."/>
            <person name="Arendt D."/>
            <person name="Savage R."/>
            <person name="Osoegawa K."/>
            <person name="de Jong P."/>
            <person name="Lindberg D.R."/>
            <person name="Seaver E.C."/>
            <person name="Weisblat D.A."/>
            <person name="Putnam N.H."/>
            <person name="Grigoriev I.V."/>
            <person name="Rokhsar D.S."/>
        </authorList>
    </citation>
    <scope>NUCLEOTIDE SEQUENCE</scope>
</reference>
<evidence type="ECO:0000256" key="1">
    <source>
        <dbReference type="SAM" id="MobiDB-lite"/>
    </source>
</evidence>
<gene>
    <name evidence="3" type="primary">20198618</name>
    <name evidence="2" type="ORF">HELRODRAFT_160159</name>
</gene>
<dbReference type="EnsemblMetazoa" id="HelroT160159">
    <property type="protein sequence ID" value="HelroP160159"/>
    <property type="gene ID" value="HelroG160159"/>
</dbReference>
<dbReference type="KEGG" id="hro:HELRODRAFT_160159"/>
<reference evidence="2 4" key="2">
    <citation type="journal article" date="2013" name="Nature">
        <title>Insights into bilaterian evolution from three spiralian genomes.</title>
        <authorList>
            <person name="Simakov O."/>
            <person name="Marletaz F."/>
            <person name="Cho S.J."/>
            <person name="Edsinger-Gonzales E."/>
            <person name="Havlak P."/>
            <person name="Hellsten U."/>
            <person name="Kuo D.H."/>
            <person name="Larsson T."/>
            <person name="Lv J."/>
            <person name="Arendt D."/>
            <person name="Savage R."/>
            <person name="Osoegawa K."/>
            <person name="de Jong P."/>
            <person name="Grimwood J."/>
            <person name="Chapman J.A."/>
            <person name="Shapiro H."/>
            <person name="Aerts A."/>
            <person name="Otillar R.P."/>
            <person name="Terry A.Y."/>
            <person name="Boore J.L."/>
            <person name="Grigoriev I.V."/>
            <person name="Lindberg D.R."/>
            <person name="Seaver E.C."/>
            <person name="Weisblat D.A."/>
            <person name="Putnam N.H."/>
            <person name="Rokhsar D.S."/>
        </authorList>
    </citation>
    <scope>NUCLEOTIDE SEQUENCE</scope>
</reference>
<evidence type="ECO:0000313" key="2">
    <source>
        <dbReference type="EMBL" id="ESO06044.1"/>
    </source>
</evidence>
<name>T1EPW8_HELRO</name>
<dbReference type="EMBL" id="AMQM01000518">
    <property type="status" value="NOT_ANNOTATED_CDS"/>
    <property type="molecule type" value="Genomic_DNA"/>
</dbReference>
<sequence length="101" mass="11385">MDNNNLIQCCCGRFCKSRKGLKMHQRSCKTHKQLQLTNDEENAVVTSTPKSPSPSPSSDVQQQPTTSSHQTLQNVENTEMPLLGIRLPRNPAQWLEANAYF</sequence>
<dbReference type="HOGENOM" id="CLU_2294652_0_0_1"/>
<proteinExistence type="predicted"/>
<dbReference type="GeneID" id="20198618"/>
<keyword evidence="4" id="KW-1185">Reference proteome</keyword>